<keyword evidence="3" id="KW-0862">Zinc</keyword>
<evidence type="ECO:0000256" key="1">
    <source>
        <dbReference type="ARBA" id="ARBA00005495"/>
    </source>
</evidence>
<evidence type="ECO:0000256" key="2">
    <source>
        <dbReference type="ARBA" id="ARBA00022723"/>
    </source>
</evidence>
<dbReference type="EMBL" id="SEUK01000052">
    <property type="protein sequence ID" value="KAA1158780.1"/>
    <property type="molecule type" value="Genomic_DNA"/>
</dbReference>
<evidence type="ECO:0000313" key="10">
    <source>
        <dbReference type="Proteomes" id="UP000322915"/>
    </source>
</evidence>
<comment type="similarity">
    <text evidence="1">Belongs to the Gfa family.</text>
</comment>
<evidence type="ECO:0000259" key="5">
    <source>
        <dbReference type="PROSITE" id="PS51891"/>
    </source>
</evidence>
<dbReference type="InterPro" id="IPR011057">
    <property type="entry name" value="Mss4-like_sf"/>
</dbReference>
<accession>A0A063KIM0</accession>
<dbReference type="Proteomes" id="UP000324162">
    <property type="component" value="Unassembled WGS sequence"/>
</dbReference>
<dbReference type="GO" id="GO:0016846">
    <property type="term" value="F:carbon-sulfur lyase activity"/>
    <property type="evidence" value="ECO:0007669"/>
    <property type="project" value="InterPro"/>
</dbReference>
<evidence type="ECO:0000256" key="3">
    <source>
        <dbReference type="ARBA" id="ARBA00022833"/>
    </source>
</evidence>
<dbReference type="AlphaFoldDB" id="A0A063KIM0"/>
<evidence type="ECO:0000313" key="11">
    <source>
        <dbReference type="Proteomes" id="UP000324162"/>
    </source>
</evidence>
<dbReference type="Proteomes" id="UP000322915">
    <property type="component" value="Unassembled WGS sequence"/>
</dbReference>
<comment type="caution">
    <text evidence="7">The sequence shown here is derived from an EMBL/GenBank/DDBJ whole genome shotgun (WGS) entry which is preliminary data.</text>
</comment>
<protein>
    <submittedName>
        <fullName evidence="8">Aldehyde-activating protein</fullName>
    </submittedName>
    <submittedName>
        <fullName evidence="7">GFA family protein</fullName>
    </submittedName>
</protein>
<evidence type="ECO:0000313" key="6">
    <source>
        <dbReference type="EMBL" id="KAA1150547.1"/>
    </source>
</evidence>
<keyword evidence="4" id="KW-0456">Lyase</keyword>
<proteinExistence type="inferred from homology"/>
<dbReference type="PANTHER" id="PTHR33337">
    <property type="entry name" value="GFA DOMAIN-CONTAINING PROTEIN"/>
    <property type="match status" value="1"/>
</dbReference>
<keyword evidence="2" id="KW-0479">Metal-binding</keyword>
<evidence type="ECO:0000313" key="8">
    <source>
        <dbReference type="EMBL" id="KDC49294.1"/>
    </source>
</evidence>
<dbReference type="OrthoDB" id="4188830at2"/>
<organism evidence="7 11">
    <name type="scientific">Pseudoalteromonas fuliginea</name>
    <dbReference type="NCBI Taxonomy" id="1872678"/>
    <lineage>
        <taxon>Bacteria</taxon>
        <taxon>Pseudomonadati</taxon>
        <taxon>Pseudomonadota</taxon>
        <taxon>Gammaproteobacteria</taxon>
        <taxon>Alteromonadales</taxon>
        <taxon>Pseudoalteromonadaceae</taxon>
        <taxon>Pseudoalteromonas</taxon>
    </lineage>
</organism>
<dbReference type="Proteomes" id="UP000027154">
    <property type="component" value="Unassembled WGS sequence"/>
</dbReference>
<gene>
    <name evidence="8" type="ORF">DC53_17455</name>
    <name evidence="7" type="ORF">EU508_14905</name>
    <name evidence="6" type="ORF">EU509_20860</name>
</gene>
<name>A0A063KIM0_9GAMM</name>
<dbReference type="Gene3D" id="3.90.1590.10">
    <property type="entry name" value="glutathione-dependent formaldehyde- activating enzyme (gfa)"/>
    <property type="match status" value="1"/>
</dbReference>
<sequence length="137" mass="14948">MEITGSCYCGEIKYQAKSQNNNALVCHCSDCQRMSSGPFRAVIIAEPNSVVFTQGEPKEFVKTAQSGNKRAQGFCGTCGTTLYATNEAKADRVYGLRIGAVDQRDQFTPTAQIWAKSTLSWLSGLHEVPAFDTTPQN</sequence>
<dbReference type="PROSITE" id="PS51891">
    <property type="entry name" value="CENP_V_GFA"/>
    <property type="match status" value="1"/>
</dbReference>
<dbReference type="EMBL" id="JJNZ01000068">
    <property type="protein sequence ID" value="KDC49294.1"/>
    <property type="molecule type" value="Genomic_DNA"/>
</dbReference>
<dbReference type="GO" id="GO:0046872">
    <property type="term" value="F:metal ion binding"/>
    <property type="evidence" value="ECO:0007669"/>
    <property type="project" value="UniProtKB-KW"/>
</dbReference>
<dbReference type="RefSeq" id="WP_007377055.1">
    <property type="nucleotide sequence ID" value="NZ_JJNZ01000068.1"/>
</dbReference>
<evidence type="ECO:0000256" key="4">
    <source>
        <dbReference type="ARBA" id="ARBA00023239"/>
    </source>
</evidence>
<dbReference type="SUPFAM" id="SSF51316">
    <property type="entry name" value="Mss4-like"/>
    <property type="match status" value="1"/>
</dbReference>
<dbReference type="InterPro" id="IPR006913">
    <property type="entry name" value="CENP-V/GFA"/>
</dbReference>
<reference evidence="8 9" key="1">
    <citation type="submission" date="2014-04" db="EMBL/GenBank/DDBJ databases">
        <title>Pseudoalteromonas galatheae sp. nov., isolated from a deep-sea polychaete near Canal Concepcion, Chile.</title>
        <authorList>
            <person name="Machado H.R."/>
            <person name="Gram L."/>
            <person name="Vynne N.G."/>
        </authorList>
    </citation>
    <scope>NUCLEOTIDE SEQUENCE [LARGE SCALE GENOMIC DNA]</scope>
    <source>
        <strain evidence="8 9">KMM216</strain>
    </source>
</reference>
<keyword evidence="10" id="KW-1185">Reference proteome</keyword>
<reference evidence="10 11" key="2">
    <citation type="submission" date="2019-01" db="EMBL/GenBank/DDBJ databases">
        <title>Genome sequences of marine Pseudoalteromonas species.</title>
        <authorList>
            <person name="Boraston A.B."/>
            <person name="Hehemann J.-H."/>
            <person name="Vickers C.J."/>
            <person name="Salama-Alber O."/>
            <person name="Abe K."/>
            <person name="Hettle A.J."/>
        </authorList>
    </citation>
    <scope>NUCLEOTIDE SEQUENCE [LARGE SCALE GENOMIC DNA]</scope>
    <source>
        <strain evidence="7 11">PS42</strain>
        <strain evidence="6 10">PS47</strain>
    </source>
</reference>
<dbReference type="PANTHER" id="PTHR33337:SF40">
    <property type="entry name" value="CENP-V_GFA DOMAIN-CONTAINING PROTEIN-RELATED"/>
    <property type="match status" value="1"/>
</dbReference>
<evidence type="ECO:0000313" key="9">
    <source>
        <dbReference type="Proteomes" id="UP000027154"/>
    </source>
</evidence>
<dbReference type="Pfam" id="PF04828">
    <property type="entry name" value="GFA"/>
    <property type="match status" value="1"/>
</dbReference>
<feature type="domain" description="CENP-V/GFA" evidence="5">
    <location>
        <begin position="3"/>
        <end position="115"/>
    </location>
</feature>
<evidence type="ECO:0000313" key="7">
    <source>
        <dbReference type="EMBL" id="KAA1158780.1"/>
    </source>
</evidence>
<dbReference type="EMBL" id="SEUJ01000078">
    <property type="protein sequence ID" value="KAA1150547.1"/>
    <property type="molecule type" value="Genomic_DNA"/>
</dbReference>